<dbReference type="PANTHER" id="PTHR37811">
    <property type="entry name" value="BLL5343 PROTEIN"/>
    <property type="match status" value="1"/>
</dbReference>
<sequence>MDAKPAHFGAMVGERDGQIAVIFASRRTGEDDAGYVRAAARMADLAARQPGYAGLESVRDSDGDGITISYWNDAASAAAWRDHPEHVRIRELGRARWYDSYTVTVATVTRGYRWNRT</sequence>
<accession>A0ABZ0BA48</accession>
<evidence type="ECO:0000259" key="1">
    <source>
        <dbReference type="Pfam" id="PF03992"/>
    </source>
</evidence>
<dbReference type="Gene3D" id="3.30.70.100">
    <property type="match status" value="1"/>
</dbReference>
<dbReference type="Proteomes" id="UP001302249">
    <property type="component" value="Chromosome"/>
</dbReference>
<evidence type="ECO:0000313" key="3">
    <source>
        <dbReference type="Proteomes" id="UP001302249"/>
    </source>
</evidence>
<keyword evidence="3" id="KW-1185">Reference proteome</keyword>
<dbReference type="InterPro" id="IPR007138">
    <property type="entry name" value="ABM_dom"/>
</dbReference>
<dbReference type="EC" id="1.14.-.-" evidence="2"/>
<reference evidence="2 3" key="1">
    <citation type="submission" date="2023-09" db="EMBL/GenBank/DDBJ databases">
        <authorList>
            <person name="Rey-Velasco X."/>
        </authorList>
    </citation>
    <scope>NUCLEOTIDE SEQUENCE [LARGE SCALE GENOMIC DNA]</scope>
    <source>
        <strain evidence="2 3">W311</strain>
    </source>
</reference>
<dbReference type="InterPro" id="IPR052936">
    <property type="entry name" value="Jasmonate_Hydroxylase-like"/>
</dbReference>
<dbReference type="GO" id="GO:0004497">
    <property type="term" value="F:monooxygenase activity"/>
    <property type="evidence" value="ECO:0007669"/>
    <property type="project" value="UniProtKB-KW"/>
</dbReference>
<feature type="domain" description="ABM" evidence="1">
    <location>
        <begin position="20"/>
        <end position="91"/>
    </location>
</feature>
<keyword evidence="2" id="KW-0560">Oxidoreductase</keyword>
<proteinExistence type="predicted"/>
<evidence type="ECO:0000313" key="2">
    <source>
        <dbReference type="EMBL" id="WNO53986.1"/>
    </source>
</evidence>
<name>A0ABZ0BA48_9SPHN</name>
<protein>
    <submittedName>
        <fullName evidence="2">Antibiotic biosynthesis monooxygenase</fullName>
        <ecNumber evidence="2">1.14.-.-</ecNumber>
    </submittedName>
</protein>
<dbReference type="Pfam" id="PF03992">
    <property type="entry name" value="ABM"/>
    <property type="match status" value="1"/>
</dbReference>
<dbReference type="RefSeq" id="WP_313915989.1">
    <property type="nucleotide sequence ID" value="NZ_CP135076.1"/>
</dbReference>
<dbReference type="InterPro" id="IPR011008">
    <property type="entry name" value="Dimeric_a/b-barrel"/>
</dbReference>
<gene>
    <name evidence="2" type="ORF">RPR59_01620</name>
</gene>
<dbReference type="SUPFAM" id="SSF54909">
    <property type="entry name" value="Dimeric alpha+beta barrel"/>
    <property type="match status" value="1"/>
</dbReference>
<dbReference type="PANTHER" id="PTHR37811:SF2">
    <property type="entry name" value="ABM DOMAIN-CONTAINING PROTEIN"/>
    <property type="match status" value="1"/>
</dbReference>
<keyword evidence="2" id="KW-0503">Monooxygenase</keyword>
<dbReference type="EMBL" id="CP135076">
    <property type="protein sequence ID" value="WNO53986.1"/>
    <property type="molecule type" value="Genomic_DNA"/>
</dbReference>
<organism evidence="2 3">
    <name type="scientific">Stakelama saccharophila</name>
    <dbReference type="NCBI Taxonomy" id="3075605"/>
    <lineage>
        <taxon>Bacteria</taxon>
        <taxon>Pseudomonadati</taxon>
        <taxon>Pseudomonadota</taxon>
        <taxon>Alphaproteobacteria</taxon>
        <taxon>Sphingomonadales</taxon>
        <taxon>Sphingomonadaceae</taxon>
        <taxon>Stakelama</taxon>
    </lineage>
</organism>